<dbReference type="PANTHER" id="PTHR43163">
    <property type="entry name" value="DIPEPTIDE TRANSPORT SYSTEM PERMEASE PROTEIN DPPB-RELATED"/>
    <property type="match status" value="1"/>
</dbReference>
<comment type="similarity">
    <text evidence="7">Belongs to the binding-protein-dependent transport system permease family.</text>
</comment>
<evidence type="ECO:0000256" key="2">
    <source>
        <dbReference type="ARBA" id="ARBA00022448"/>
    </source>
</evidence>
<name>A0ABT7INN6_9BURK</name>
<keyword evidence="5 7" id="KW-1133">Transmembrane helix</keyword>
<feature type="domain" description="ABC transmembrane type-1" evidence="8">
    <location>
        <begin position="98"/>
        <end position="294"/>
    </location>
</feature>
<dbReference type="CDD" id="cd06261">
    <property type="entry name" value="TM_PBP2"/>
    <property type="match status" value="1"/>
</dbReference>
<feature type="transmembrane region" description="Helical" evidence="7">
    <location>
        <begin position="9"/>
        <end position="29"/>
    </location>
</feature>
<dbReference type="InterPro" id="IPR000515">
    <property type="entry name" value="MetI-like"/>
</dbReference>
<gene>
    <name evidence="9" type="ORF">MUN46_008605</name>
</gene>
<evidence type="ECO:0000256" key="4">
    <source>
        <dbReference type="ARBA" id="ARBA00022692"/>
    </source>
</evidence>
<keyword evidence="2 7" id="KW-0813">Transport</keyword>
<feature type="transmembrane region" description="Helical" evidence="7">
    <location>
        <begin position="134"/>
        <end position="156"/>
    </location>
</feature>
<dbReference type="SUPFAM" id="SSF161098">
    <property type="entry name" value="MetI-like"/>
    <property type="match status" value="1"/>
</dbReference>
<dbReference type="Gene3D" id="1.10.3720.10">
    <property type="entry name" value="MetI-like"/>
    <property type="match status" value="1"/>
</dbReference>
<evidence type="ECO:0000313" key="10">
    <source>
        <dbReference type="Proteomes" id="UP001165481"/>
    </source>
</evidence>
<evidence type="ECO:0000256" key="7">
    <source>
        <dbReference type="RuleBase" id="RU363032"/>
    </source>
</evidence>
<dbReference type="Pfam" id="PF19300">
    <property type="entry name" value="BPD_transp_1_N"/>
    <property type="match status" value="1"/>
</dbReference>
<comment type="caution">
    <text evidence="9">The sequence shown here is derived from an EMBL/GenBank/DDBJ whole genome shotgun (WGS) entry which is preliminary data.</text>
</comment>
<feature type="transmembrane region" description="Helical" evidence="7">
    <location>
        <begin position="104"/>
        <end position="122"/>
    </location>
</feature>
<keyword evidence="4 7" id="KW-0812">Transmembrane</keyword>
<feature type="transmembrane region" description="Helical" evidence="7">
    <location>
        <begin position="176"/>
        <end position="194"/>
    </location>
</feature>
<proteinExistence type="inferred from homology"/>
<feature type="transmembrane region" description="Helical" evidence="7">
    <location>
        <begin position="278"/>
        <end position="301"/>
    </location>
</feature>
<dbReference type="InterPro" id="IPR045621">
    <property type="entry name" value="BPD_transp_1_N"/>
</dbReference>
<evidence type="ECO:0000256" key="3">
    <source>
        <dbReference type="ARBA" id="ARBA00022475"/>
    </source>
</evidence>
<dbReference type="InterPro" id="IPR050036">
    <property type="entry name" value="CntB"/>
</dbReference>
<evidence type="ECO:0000259" key="8">
    <source>
        <dbReference type="PROSITE" id="PS50928"/>
    </source>
</evidence>
<dbReference type="Pfam" id="PF00528">
    <property type="entry name" value="BPD_transp_1"/>
    <property type="match status" value="1"/>
</dbReference>
<reference evidence="9" key="1">
    <citation type="submission" date="2023-03" db="EMBL/GenBank/DDBJ databases">
        <title>Mesosutterella sp. nov. isolated from porcine feces.</title>
        <authorList>
            <person name="Yu S."/>
        </authorList>
    </citation>
    <scope>NUCLEOTIDE SEQUENCE</scope>
    <source>
        <strain evidence="9">AGMB02718</strain>
    </source>
</reference>
<accession>A0ABT7INN6</accession>
<dbReference type="InterPro" id="IPR035906">
    <property type="entry name" value="MetI-like_sf"/>
</dbReference>
<evidence type="ECO:0000256" key="6">
    <source>
        <dbReference type="ARBA" id="ARBA00023136"/>
    </source>
</evidence>
<keyword evidence="6 7" id="KW-0472">Membrane</keyword>
<feature type="transmembrane region" description="Helical" evidence="7">
    <location>
        <begin position="234"/>
        <end position="258"/>
    </location>
</feature>
<organism evidence="9 10">
    <name type="scientific">Mesosutterella faecium</name>
    <dbReference type="NCBI Taxonomy" id="2925194"/>
    <lineage>
        <taxon>Bacteria</taxon>
        <taxon>Pseudomonadati</taxon>
        <taxon>Pseudomonadota</taxon>
        <taxon>Betaproteobacteria</taxon>
        <taxon>Burkholderiales</taxon>
        <taxon>Sutterellaceae</taxon>
        <taxon>Mesosutterella</taxon>
    </lineage>
</organism>
<comment type="subcellular location">
    <subcellularLocation>
        <location evidence="1 7">Cell membrane</location>
        <topology evidence="1 7">Multi-pass membrane protein</topology>
    </subcellularLocation>
</comment>
<sequence>MGAYVLRRLLHMVPILLGITFLAFILISLSPSDPAEVALRLNDVEITPEVLEHTRHELGLDRPFLERYASWLGAALQGDFGRRYSDGHLVSAEIAAAFPATLKLALAALAIIAAGSAAGGWLCAKYEGRALDHFIRATLFASTSMPSFWAGLLLMWLFSVKLGWLPTSGMEGRGSVILPAVTLSLAYIGTYTRLIRANLIANKTEGYVLWERAMGLPARRVGMHMLKNSLQSSITALGMSIAKLIAGAFVVESIFAWPGLGRLAVTAIFNRDYPVVQAYVLIMAVLFVGLNFLSDLINAWLDPRQREEN</sequence>
<dbReference type="PANTHER" id="PTHR43163:SF6">
    <property type="entry name" value="DIPEPTIDE TRANSPORT SYSTEM PERMEASE PROTEIN DPPB-RELATED"/>
    <property type="match status" value="1"/>
</dbReference>
<evidence type="ECO:0000256" key="5">
    <source>
        <dbReference type="ARBA" id="ARBA00022989"/>
    </source>
</evidence>
<keyword evidence="10" id="KW-1185">Reference proteome</keyword>
<evidence type="ECO:0000256" key="1">
    <source>
        <dbReference type="ARBA" id="ARBA00004651"/>
    </source>
</evidence>
<dbReference type="PROSITE" id="PS50928">
    <property type="entry name" value="ABC_TM1"/>
    <property type="match status" value="1"/>
</dbReference>
<dbReference type="EMBL" id="JAKZJU020000001">
    <property type="protein sequence ID" value="MDL2059990.1"/>
    <property type="molecule type" value="Genomic_DNA"/>
</dbReference>
<keyword evidence="3" id="KW-1003">Cell membrane</keyword>
<dbReference type="RefSeq" id="WP_243376288.1">
    <property type="nucleotide sequence ID" value="NZ_JAKZJU020000001.1"/>
</dbReference>
<dbReference type="NCBIfam" id="NF045469">
    <property type="entry name" value="Opp1B"/>
    <property type="match status" value="1"/>
</dbReference>
<evidence type="ECO:0000313" key="9">
    <source>
        <dbReference type="EMBL" id="MDL2059990.1"/>
    </source>
</evidence>
<dbReference type="Proteomes" id="UP001165481">
    <property type="component" value="Unassembled WGS sequence"/>
</dbReference>
<protein>
    <submittedName>
        <fullName evidence="9">ABC transporter permease subunit</fullName>
    </submittedName>
</protein>